<evidence type="ECO:0000313" key="2">
    <source>
        <dbReference type="Proteomes" id="UP000077013"/>
    </source>
</evidence>
<organism evidence="1 2">
    <name type="scientific">Cochleicola gelatinilyticus</name>
    <dbReference type="NCBI Taxonomy" id="1763537"/>
    <lineage>
        <taxon>Bacteria</taxon>
        <taxon>Pseudomonadati</taxon>
        <taxon>Bacteroidota</taxon>
        <taxon>Flavobacteriia</taxon>
        <taxon>Flavobacteriales</taxon>
        <taxon>Flavobacteriaceae</taxon>
        <taxon>Cochleicola</taxon>
    </lineage>
</organism>
<dbReference type="STRING" id="1763537.ULVI_04885"/>
<accession>A0A167IW75</accession>
<evidence type="ECO:0008006" key="3">
    <source>
        <dbReference type="Google" id="ProtNLM"/>
    </source>
</evidence>
<evidence type="ECO:0000313" key="1">
    <source>
        <dbReference type="EMBL" id="OAB80078.1"/>
    </source>
</evidence>
<keyword evidence="2" id="KW-1185">Reference proteome</keyword>
<dbReference type="AlphaFoldDB" id="A0A167IW75"/>
<dbReference type="Proteomes" id="UP000077013">
    <property type="component" value="Unassembled WGS sequence"/>
</dbReference>
<protein>
    <recommendedName>
        <fullName evidence="3">NlpE C-terminal OB domain-containing protein</fullName>
    </recommendedName>
</protein>
<dbReference type="PROSITE" id="PS51257">
    <property type="entry name" value="PROKAR_LIPOPROTEIN"/>
    <property type="match status" value="1"/>
</dbReference>
<proteinExistence type="predicted"/>
<gene>
    <name evidence="1" type="ORF">ULVI_04885</name>
</gene>
<sequence>MKKAALLIVIILTVLSCKTENNDPIYEGEFIYIADGAVLKGTDFIYGVTLDDKAAALAEEVNPVKENDFDMVPVTIKGKLGENPLFTETGEGWPEILTITEIVSVGTTPAKADVKIEEKK</sequence>
<dbReference type="RefSeq" id="WP_068590313.1">
    <property type="nucleotide sequence ID" value="NZ_LRXL01000026.1"/>
</dbReference>
<comment type="caution">
    <text evidence="1">The sequence shown here is derived from an EMBL/GenBank/DDBJ whole genome shotgun (WGS) entry which is preliminary data.</text>
</comment>
<dbReference type="EMBL" id="LRXL01000026">
    <property type="protein sequence ID" value="OAB80078.1"/>
    <property type="molecule type" value="Genomic_DNA"/>
</dbReference>
<reference evidence="1 2" key="1">
    <citation type="submission" date="2016-02" db="EMBL/GenBank/DDBJ databases">
        <title>Ulvibacter sp. LPB0005, isolated from Thais luteostoma.</title>
        <authorList>
            <person name="Shin S.-K."/>
            <person name="Yi H."/>
        </authorList>
    </citation>
    <scope>NUCLEOTIDE SEQUENCE [LARGE SCALE GENOMIC DNA]</scope>
    <source>
        <strain evidence="1 2">LPB0005</strain>
    </source>
</reference>
<name>A0A167IW75_9FLAO</name>
<dbReference type="OrthoDB" id="1143948at2"/>